<evidence type="ECO:0000313" key="2">
    <source>
        <dbReference type="EMBL" id="QNP45727.1"/>
    </source>
</evidence>
<dbReference type="Proteomes" id="UP000516105">
    <property type="component" value="Chromosome"/>
</dbReference>
<gene>
    <name evidence="2" type="ORF">H9L14_14620</name>
</gene>
<dbReference type="EMBL" id="CP060782">
    <property type="protein sequence ID" value="QNP45727.1"/>
    <property type="molecule type" value="Genomic_DNA"/>
</dbReference>
<evidence type="ECO:0000256" key="1">
    <source>
        <dbReference type="SAM" id="MobiDB-lite"/>
    </source>
</evidence>
<proteinExistence type="predicted"/>
<name>A0ABX6T793_9SPHN</name>
<evidence type="ECO:0000313" key="3">
    <source>
        <dbReference type="Proteomes" id="UP000516105"/>
    </source>
</evidence>
<sequence length="79" mass="8794">MKREAQRRDDEGGHMSCTGGRIVRNVGARMPYTVVLTLPGGETRQRDFPTMQEAEAFVRRNTPLPASRSTLHDHGEEGA</sequence>
<dbReference type="RefSeq" id="WP_187708680.1">
    <property type="nucleotide sequence ID" value="NZ_CP060782.1"/>
</dbReference>
<protein>
    <submittedName>
        <fullName evidence="2">Uncharacterized protein</fullName>
    </submittedName>
</protein>
<keyword evidence="3" id="KW-1185">Reference proteome</keyword>
<accession>A0ABX6T793</accession>
<organism evidence="2 3">
    <name type="scientific">Sphingomonas sediminicola</name>
    <dbReference type="NCBI Taxonomy" id="386874"/>
    <lineage>
        <taxon>Bacteria</taxon>
        <taxon>Pseudomonadati</taxon>
        <taxon>Pseudomonadota</taxon>
        <taxon>Alphaproteobacteria</taxon>
        <taxon>Sphingomonadales</taxon>
        <taxon>Sphingomonadaceae</taxon>
        <taxon>Sphingomonas</taxon>
    </lineage>
</organism>
<feature type="compositionally biased region" description="Basic and acidic residues" evidence="1">
    <location>
        <begin position="70"/>
        <end position="79"/>
    </location>
</feature>
<feature type="region of interest" description="Disordered" evidence="1">
    <location>
        <begin position="59"/>
        <end position="79"/>
    </location>
</feature>
<reference evidence="2 3" key="1">
    <citation type="submission" date="2020-08" db="EMBL/GenBank/DDBJ databases">
        <title>Genome sequence of Sphingomonas sediminicola KACC 15039T.</title>
        <authorList>
            <person name="Hyun D.-W."/>
            <person name="Bae J.-W."/>
        </authorList>
    </citation>
    <scope>NUCLEOTIDE SEQUENCE [LARGE SCALE GENOMIC DNA]</scope>
    <source>
        <strain evidence="2 3">KACC 15039</strain>
    </source>
</reference>